<protein>
    <submittedName>
        <fullName evidence="1">Uncharacterized protein</fullName>
    </submittedName>
</protein>
<evidence type="ECO:0000313" key="2">
    <source>
        <dbReference type="Proteomes" id="UP001596378"/>
    </source>
</evidence>
<evidence type="ECO:0000313" key="1">
    <source>
        <dbReference type="EMBL" id="MFC7151701.1"/>
    </source>
</evidence>
<dbReference type="Proteomes" id="UP001596378">
    <property type="component" value="Unassembled WGS sequence"/>
</dbReference>
<dbReference type="RefSeq" id="WP_378052178.1">
    <property type="nucleotide sequence ID" value="NZ_JBHMDN010000048.1"/>
</dbReference>
<reference evidence="2" key="1">
    <citation type="journal article" date="2019" name="Int. J. Syst. Evol. Microbiol.">
        <title>The Global Catalogue of Microorganisms (GCM) 10K type strain sequencing project: providing services to taxonomists for standard genome sequencing and annotation.</title>
        <authorList>
            <consortium name="The Broad Institute Genomics Platform"/>
            <consortium name="The Broad Institute Genome Sequencing Center for Infectious Disease"/>
            <person name="Wu L."/>
            <person name="Ma J."/>
        </authorList>
    </citation>
    <scope>NUCLEOTIDE SEQUENCE [LARGE SCALE GENOMIC DNA]</scope>
    <source>
        <strain evidence="2">KCTC 12907</strain>
    </source>
</reference>
<gene>
    <name evidence="1" type="ORF">ACFQMJ_24445</name>
</gene>
<accession>A0ABW2FEU6</accession>
<comment type="caution">
    <text evidence="1">The sequence shown here is derived from an EMBL/GenBank/DDBJ whole genome shotgun (WGS) entry which is preliminary data.</text>
</comment>
<proteinExistence type="predicted"/>
<organism evidence="1 2">
    <name type="scientific">Cohnella cellulosilytica</name>
    <dbReference type="NCBI Taxonomy" id="986710"/>
    <lineage>
        <taxon>Bacteria</taxon>
        <taxon>Bacillati</taxon>
        <taxon>Bacillota</taxon>
        <taxon>Bacilli</taxon>
        <taxon>Bacillales</taxon>
        <taxon>Paenibacillaceae</taxon>
        <taxon>Cohnella</taxon>
    </lineage>
</organism>
<name>A0ABW2FEU6_9BACL</name>
<sequence>MWAVIGIVAGAAALSIWEIRHWRRVGKRKELWTYASLMLAVTALWATEAMNAALPNPLRWIAVVLGPYGKLVYSMFE</sequence>
<keyword evidence="2" id="KW-1185">Reference proteome</keyword>
<dbReference type="EMBL" id="JBHTAI010000018">
    <property type="protein sequence ID" value="MFC7151701.1"/>
    <property type="molecule type" value="Genomic_DNA"/>
</dbReference>